<keyword evidence="3" id="KW-1185">Reference proteome</keyword>
<sequence>MLSIMSSAFGVNNAFAITGARTRIPQLVMASVPPRNVLGLSEAAWLERFRSSRLSLPKTETSTALALVHKPSVGKRICFKPAQLSLVGAGFLITRRDFKPNSVGFGRVDQQPIRASKSRSLSIIRTRSAAHAPSIALTRSDSAFIITCAQFDIQPFVACVFIKTPVAVPESQCAQVTVVIEQNCNQKEEQIVVEDPVVEKFTLPRRASYISLLRSVAAAAALRKLQPQVVEECFARVEEVEADCCEGVWVPECDEGEEIKGSLDGVAHSEQNCVQKEQIVVEDRVDEHSVSRRPSYISLLRSVATAAVSRKLQPQVVEECFARAEEVEADRCEKAGVFECDEGAVAIRSMDRVAQETSEDEDDSDDADIDPPPYEEFLEGIPPDPLFQQNNANEHVIHRPPPLKSIASQMAAKPHPARGSHLHLLTRLRTCISVAEEVKTQHYDDHLPSYNETIENIPPRPLSSKKIMLSSSVPFPPSHIKRIVSKVEPPGRRSHLHLLTRLSSRRIVSA</sequence>
<dbReference type="EMBL" id="JAWWNJ010000006">
    <property type="protein sequence ID" value="KAK7053983.1"/>
    <property type="molecule type" value="Genomic_DNA"/>
</dbReference>
<protein>
    <submittedName>
        <fullName evidence="2">Uncharacterized protein</fullName>
    </submittedName>
</protein>
<feature type="compositionally biased region" description="Acidic residues" evidence="1">
    <location>
        <begin position="357"/>
        <end position="369"/>
    </location>
</feature>
<evidence type="ECO:0000256" key="1">
    <source>
        <dbReference type="SAM" id="MobiDB-lite"/>
    </source>
</evidence>
<name>A0AAW0DRL0_9AGAR</name>
<organism evidence="2 3">
    <name type="scientific">Favolaschia claudopus</name>
    <dbReference type="NCBI Taxonomy" id="2862362"/>
    <lineage>
        <taxon>Eukaryota</taxon>
        <taxon>Fungi</taxon>
        <taxon>Dikarya</taxon>
        <taxon>Basidiomycota</taxon>
        <taxon>Agaricomycotina</taxon>
        <taxon>Agaricomycetes</taxon>
        <taxon>Agaricomycetidae</taxon>
        <taxon>Agaricales</taxon>
        <taxon>Marasmiineae</taxon>
        <taxon>Mycenaceae</taxon>
        <taxon>Favolaschia</taxon>
    </lineage>
</organism>
<feature type="region of interest" description="Disordered" evidence="1">
    <location>
        <begin position="351"/>
        <end position="373"/>
    </location>
</feature>
<evidence type="ECO:0000313" key="3">
    <source>
        <dbReference type="Proteomes" id="UP001362999"/>
    </source>
</evidence>
<dbReference type="AlphaFoldDB" id="A0AAW0DRL0"/>
<evidence type="ECO:0000313" key="2">
    <source>
        <dbReference type="EMBL" id="KAK7053983.1"/>
    </source>
</evidence>
<comment type="caution">
    <text evidence="2">The sequence shown here is derived from an EMBL/GenBank/DDBJ whole genome shotgun (WGS) entry which is preliminary data.</text>
</comment>
<reference evidence="2 3" key="1">
    <citation type="journal article" date="2024" name="J Genomics">
        <title>Draft genome sequencing and assembly of Favolaschia claudopus CIRM-BRFM 2984 isolated from oak limbs.</title>
        <authorList>
            <person name="Navarro D."/>
            <person name="Drula E."/>
            <person name="Chaduli D."/>
            <person name="Cazenave R."/>
            <person name="Ahrendt S."/>
            <person name="Wang J."/>
            <person name="Lipzen A."/>
            <person name="Daum C."/>
            <person name="Barry K."/>
            <person name="Grigoriev I.V."/>
            <person name="Favel A."/>
            <person name="Rosso M.N."/>
            <person name="Martin F."/>
        </authorList>
    </citation>
    <scope>NUCLEOTIDE SEQUENCE [LARGE SCALE GENOMIC DNA]</scope>
    <source>
        <strain evidence="2 3">CIRM-BRFM 2984</strain>
    </source>
</reference>
<accession>A0AAW0DRL0</accession>
<proteinExistence type="predicted"/>
<dbReference type="Proteomes" id="UP001362999">
    <property type="component" value="Unassembled WGS sequence"/>
</dbReference>
<gene>
    <name evidence="2" type="ORF">R3P38DRAFT_1474225</name>
</gene>